<dbReference type="Pfam" id="PF00079">
    <property type="entry name" value="Serpin"/>
    <property type="match status" value="1"/>
</dbReference>
<sequence>MKAARPSARGPEFPPYEHQEAVTSLAKSQNNFTRDLYVKLAKQSTGNLFFSPFSVMTALGMTLAGARGNTKTEMCNILHVSEDDESLHEAFSEVVNDIKKEVPEYELRTANMAYVSDKLKVLQEYADLLTGKYLSTSEVVDFDDEPPVRTKINEAVEKETNSKIKDLIAPGVLNPDTRMVLVNAIYFKGLWENQFNESKTEEKDFWISATESVKVPMMTIKKKFGYQINRDLGATLLKMSYKGSRLSMVFVLPDKRDGLADVEAKLAQTDFSELDNRMRDIEIEVTIPKFKLEESLDLESHLSEMGMKDLFSEVNADLSGISGTRDLYVSKVIHKAFIEVNEKGSEAAAATAVVVLLRCYIPPADPFLADHPFVFYIIDNNNGLLYFIGRLRSI</sequence>
<evidence type="ECO:0000256" key="2">
    <source>
        <dbReference type="ARBA" id="ARBA00022690"/>
    </source>
</evidence>
<organism evidence="6 7">
    <name type="scientific">Halocaridina rubra</name>
    <name type="common">Hawaiian red shrimp</name>
    <dbReference type="NCBI Taxonomy" id="373956"/>
    <lineage>
        <taxon>Eukaryota</taxon>
        <taxon>Metazoa</taxon>
        <taxon>Ecdysozoa</taxon>
        <taxon>Arthropoda</taxon>
        <taxon>Crustacea</taxon>
        <taxon>Multicrustacea</taxon>
        <taxon>Malacostraca</taxon>
        <taxon>Eumalacostraca</taxon>
        <taxon>Eucarida</taxon>
        <taxon>Decapoda</taxon>
        <taxon>Pleocyemata</taxon>
        <taxon>Caridea</taxon>
        <taxon>Atyoidea</taxon>
        <taxon>Atyidae</taxon>
        <taxon>Halocaridina</taxon>
    </lineage>
</organism>
<name>A0AAN8X5V1_HALRR</name>
<keyword evidence="2" id="KW-0646">Protease inhibitor</keyword>
<comment type="caution">
    <text evidence="6">The sequence shown here is derived from an EMBL/GenBank/DDBJ whole genome shotgun (WGS) entry which is preliminary data.</text>
</comment>
<dbReference type="AlphaFoldDB" id="A0AAN8X5V1"/>
<protein>
    <recommendedName>
        <fullName evidence="5">Serpin domain-containing protein</fullName>
    </recommendedName>
</protein>
<dbReference type="Proteomes" id="UP001381693">
    <property type="component" value="Unassembled WGS sequence"/>
</dbReference>
<keyword evidence="3" id="KW-0722">Serine protease inhibitor</keyword>
<dbReference type="SMART" id="SM00093">
    <property type="entry name" value="SERPIN"/>
    <property type="match status" value="1"/>
</dbReference>
<keyword evidence="7" id="KW-1185">Reference proteome</keyword>
<reference evidence="6 7" key="1">
    <citation type="submission" date="2023-11" db="EMBL/GenBank/DDBJ databases">
        <title>Halocaridina rubra genome assembly.</title>
        <authorList>
            <person name="Smith C."/>
        </authorList>
    </citation>
    <scope>NUCLEOTIDE SEQUENCE [LARGE SCALE GENOMIC DNA]</scope>
    <source>
        <strain evidence="6">EP-1</strain>
        <tissue evidence="6">Whole</tissue>
    </source>
</reference>
<evidence type="ECO:0000313" key="6">
    <source>
        <dbReference type="EMBL" id="KAK7078282.1"/>
    </source>
</evidence>
<dbReference type="InterPro" id="IPR023796">
    <property type="entry name" value="Serpin_dom"/>
</dbReference>
<dbReference type="PROSITE" id="PS00284">
    <property type="entry name" value="SERPIN"/>
    <property type="match status" value="1"/>
</dbReference>
<dbReference type="InterPro" id="IPR042178">
    <property type="entry name" value="Serpin_sf_1"/>
</dbReference>
<dbReference type="InterPro" id="IPR042185">
    <property type="entry name" value="Serpin_sf_2"/>
</dbReference>
<evidence type="ECO:0000256" key="3">
    <source>
        <dbReference type="ARBA" id="ARBA00022900"/>
    </source>
</evidence>
<dbReference type="SUPFAM" id="SSF56574">
    <property type="entry name" value="Serpins"/>
    <property type="match status" value="1"/>
</dbReference>
<gene>
    <name evidence="6" type="ORF">SK128_018260</name>
</gene>
<feature type="domain" description="Serpin" evidence="5">
    <location>
        <begin position="34"/>
        <end position="394"/>
    </location>
</feature>
<dbReference type="InterPro" id="IPR000215">
    <property type="entry name" value="Serpin_fam"/>
</dbReference>
<evidence type="ECO:0000256" key="4">
    <source>
        <dbReference type="RuleBase" id="RU000411"/>
    </source>
</evidence>
<evidence type="ECO:0000256" key="1">
    <source>
        <dbReference type="ARBA" id="ARBA00009500"/>
    </source>
</evidence>
<dbReference type="GO" id="GO:0004867">
    <property type="term" value="F:serine-type endopeptidase inhibitor activity"/>
    <property type="evidence" value="ECO:0007669"/>
    <property type="project" value="UniProtKB-KW"/>
</dbReference>
<proteinExistence type="inferred from homology"/>
<dbReference type="InterPro" id="IPR036186">
    <property type="entry name" value="Serpin_sf"/>
</dbReference>
<comment type="similarity">
    <text evidence="1 4">Belongs to the serpin family.</text>
</comment>
<dbReference type="Gene3D" id="2.30.39.10">
    <property type="entry name" value="Alpha-1-antitrypsin, domain 1"/>
    <property type="match status" value="1"/>
</dbReference>
<evidence type="ECO:0000313" key="7">
    <source>
        <dbReference type="Proteomes" id="UP001381693"/>
    </source>
</evidence>
<accession>A0AAN8X5V1</accession>
<dbReference type="GO" id="GO:0005615">
    <property type="term" value="C:extracellular space"/>
    <property type="evidence" value="ECO:0007669"/>
    <property type="project" value="InterPro"/>
</dbReference>
<dbReference type="Gene3D" id="3.30.497.10">
    <property type="entry name" value="Antithrombin, subunit I, domain 2"/>
    <property type="match status" value="1"/>
</dbReference>
<dbReference type="CDD" id="cd00172">
    <property type="entry name" value="serpin"/>
    <property type="match status" value="1"/>
</dbReference>
<dbReference type="PANTHER" id="PTHR11461">
    <property type="entry name" value="SERINE PROTEASE INHIBITOR, SERPIN"/>
    <property type="match status" value="1"/>
</dbReference>
<dbReference type="EMBL" id="JAXCGZ010007907">
    <property type="protein sequence ID" value="KAK7078282.1"/>
    <property type="molecule type" value="Genomic_DNA"/>
</dbReference>
<dbReference type="PANTHER" id="PTHR11461:SF211">
    <property type="entry name" value="GH10112P-RELATED"/>
    <property type="match status" value="1"/>
</dbReference>
<dbReference type="InterPro" id="IPR023795">
    <property type="entry name" value="Serpin_CS"/>
</dbReference>
<evidence type="ECO:0000259" key="5">
    <source>
        <dbReference type="SMART" id="SM00093"/>
    </source>
</evidence>